<evidence type="ECO:0000256" key="1">
    <source>
        <dbReference type="SAM" id="Phobius"/>
    </source>
</evidence>
<dbReference type="GO" id="GO:0003830">
    <property type="term" value="F:beta-1,4-mannosylglycoprotein 4-beta-N-acetylglucosaminyltransferase activity"/>
    <property type="evidence" value="ECO:0007669"/>
    <property type="project" value="InterPro"/>
</dbReference>
<sequence>MLLRLDTRYRRRWQWLLKTSRHYWRAITLTIAFLWLLALFNEQKHPFTSQPHAVTSAEIAFETTLHPNPSRDTQHHGFLPLEQAHAFCHQQNWQPYPLRTRRRKIYDLFMLNDELDWLEIRLNTLSSTVDYFVIVESPLTFTGHSKPLTLKDNWARFEKFHKQMIYKELQNPPPNPQRTWDLEDHQRNAMFLQVVPDLQGEQQANIGDVLLVSDVDEIVRPATLALLRNCAFQPRLTLRSQFYYYGFQWLHRGPQWAHGQATIYKGERTILPADLRNGEGGNIVKTWWDKADLWNAGWHCSTCFETIDEVLNKMNSFSHISLNQEQFRDRRRISDRVRQGLDLWDREGEIYDRIEGNEDVPDFLKTDREKFHYLLDRDGPSAGFKDKA</sequence>
<proteinExistence type="predicted"/>
<keyword evidence="2" id="KW-0808">Transferase</keyword>
<keyword evidence="2" id="KW-0328">Glycosyltransferase</keyword>
<organism evidence="2 3">
    <name type="scientific">Lachnellula willkommii</name>
    <dbReference type="NCBI Taxonomy" id="215461"/>
    <lineage>
        <taxon>Eukaryota</taxon>
        <taxon>Fungi</taxon>
        <taxon>Dikarya</taxon>
        <taxon>Ascomycota</taxon>
        <taxon>Pezizomycotina</taxon>
        <taxon>Leotiomycetes</taxon>
        <taxon>Helotiales</taxon>
        <taxon>Lachnaceae</taxon>
        <taxon>Lachnellula</taxon>
    </lineage>
</organism>
<keyword evidence="1" id="KW-0812">Transmembrane</keyword>
<keyword evidence="1" id="KW-1133">Transmembrane helix</keyword>
<gene>
    <name evidence="2" type="primary">MGAT3</name>
    <name evidence="2" type="ORF">LAWI1_G006977</name>
</gene>
<keyword evidence="1" id="KW-0472">Membrane</keyword>
<evidence type="ECO:0000313" key="3">
    <source>
        <dbReference type="Proteomes" id="UP000315522"/>
    </source>
</evidence>
<dbReference type="PANTHER" id="PTHR12224">
    <property type="entry name" value="BETA-1,4-MANNOSYL-GLYCOPROTEIN BETA-1,4-N-ACETYLGLUCOSAMINYL-TRANSFERASE"/>
    <property type="match status" value="1"/>
</dbReference>
<dbReference type="Pfam" id="PF04724">
    <property type="entry name" value="Glyco_transf_17"/>
    <property type="match status" value="1"/>
</dbReference>
<dbReference type="AlphaFoldDB" id="A0A559M920"/>
<dbReference type="EMBL" id="QGML01001242">
    <property type="protein sequence ID" value="TVY89452.1"/>
    <property type="molecule type" value="Genomic_DNA"/>
</dbReference>
<keyword evidence="3" id="KW-1185">Reference proteome</keyword>
<dbReference type="GO" id="GO:0016020">
    <property type="term" value="C:membrane"/>
    <property type="evidence" value="ECO:0007669"/>
    <property type="project" value="InterPro"/>
</dbReference>
<comment type="caution">
    <text evidence="2">The sequence shown here is derived from an EMBL/GenBank/DDBJ whole genome shotgun (WGS) entry which is preliminary data.</text>
</comment>
<dbReference type="PANTHER" id="PTHR12224:SF0">
    <property type="entry name" value="BETA-1,4-MANNOSYL-GLYCOPROTEIN 4-BETA-N-ACETYLGLUCOSAMINYLTRANSFERASE"/>
    <property type="match status" value="1"/>
</dbReference>
<dbReference type="GO" id="GO:0006044">
    <property type="term" value="P:N-acetylglucosamine metabolic process"/>
    <property type="evidence" value="ECO:0007669"/>
    <property type="project" value="TreeGrafter"/>
</dbReference>
<feature type="transmembrane region" description="Helical" evidence="1">
    <location>
        <begin position="21"/>
        <end position="40"/>
    </location>
</feature>
<dbReference type="Proteomes" id="UP000315522">
    <property type="component" value="Unassembled WGS sequence"/>
</dbReference>
<accession>A0A559M920</accession>
<dbReference type="InterPro" id="IPR006813">
    <property type="entry name" value="Glyco_trans_17"/>
</dbReference>
<reference evidence="2 3" key="1">
    <citation type="submission" date="2018-05" db="EMBL/GenBank/DDBJ databases">
        <title>Genome sequencing and assembly of the regulated plant pathogen Lachnellula willkommii and related sister species for the development of diagnostic species identification markers.</title>
        <authorList>
            <person name="Giroux E."/>
            <person name="Bilodeau G."/>
        </authorList>
    </citation>
    <scope>NUCLEOTIDE SEQUENCE [LARGE SCALE GENOMIC DNA]</scope>
    <source>
        <strain evidence="2 3">CBS 172.35</strain>
    </source>
</reference>
<evidence type="ECO:0000313" key="2">
    <source>
        <dbReference type="EMBL" id="TVY89452.1"/>
    </source>
</evidence>
<protein>
    <submittedName>
        <fullName evidence="2">Beta-1,4-mannosyl-glycoprotein 4-beta-N-acetylglucosaminyltransferase</fullName>
    </submittedName>
</protein>
<name>A0A559M920_9HELO</name>